<feature type="compositionally biased region" description="Gly residues" evidence="1">
    <location>
        <begin position="357"/>
        <end position="372"/>
    </location>
</feature>
<dbReference type="Proteomes" id="UP000274922">
    <property type="component" value="Unassembled WGS sequence"/>
</dbReference>
<dbReference type="AlphaFoldDB" id="A0A4P9X0S9"/>
<sequence length="743" mass="76920">MVYPGSSSGSSSTRRPLPVDPVAAPSHPATLPPIACTRHHVPDDLLPDALARWSERMGFTGAAAFAARQASQALLAAPAARPYPPPPAAYGHAPAAPAAAAATGLLDGYAHVMDHVAPVWCAPPLAGLSRHLVERVVPAAVAARIRQQLAQHAAGTAHAHRPALAAWAAEAAATSAVTADDGAADGAAAPLAWPERHRRERHAQAQHALAERRARLAARTAALRTAQGLAARRRRAAQSATEQSLLVSAVLAAQREQTRVAANYGRALAALTPMPAAAADDALAARLATMEAFLWDTLARGDADADRGPAAAALRADLARFLRHRARHDVILPLRVLAERSRPAAEAVCARVRGRPEGGSGGGGGGGGGGTSDGDDDGGDATRKALTAPRIPRSGHGNRFAATIQAHVAHATQTHLALHDAWTALGRGAADASALAGIATLLDTAVPRAPARQRRQACGHAAALRDKAAALRRDLDVAADVGAASARLREGLDRRCRAVADYHRARLLVLLDSVERRVAALTPQTHAWTHTLCGADAAAGDRSQPPRLPPSAADDFVLAFDQHVGWAGDLRRALTIPMHPATYAARSNHGDGDGDDSGEADVATTPTEPVTLLAVPAVLGRYAPARAAATDAAVDVDADAEQAARHRDAAAALEETAAHHVAHVAGAYTASVTPQLSHAESTALATLDAVDLQLQHQARLRACQAVRDPADPASPLHAYYRARVAARRHDPAGSASEPGMTSF</sequence>
<feature type="region of interest" description="Disordered" evidence="1">
    <location>
        <begin position="1"/>
        <end position="24"/>
    </location>
</feature>
<feature type="region of interest" description="Disordered" evidence="1">
    <location>
        <begin position="351"/>
        <end position="396"/>
    </location>
</feature>
<gene>
    <name evidence="2" type="ORF">CXG81DRAFT_28666</name>
</gene>
<reference evidence="3" key="1">
    <citation type="journal article" date="2018" name="Nat. Microbiol.">
        <title>Leveraging single-cell genomics to expand the fungal tree of life.</title>
        <authorList>
            <person name="Ahrendt S.R."/>
            <person name="Quandt C.A."/>
            <person name="Ciobanu D."/>
            <person name="Clum A."/>
            <person name="Salamov A."/>
            <person name="Andreopoulos B."/>
            <person name="Cheng J.F."/>
            <person name="Woyke T."/>
            <person name="Pelin A."/>
            <person name="Henrissat B."/>
            <person name="Reynolds N.K."/>
            <person name="Benny G.L."/>
            <person name="Smith M.E."/>
            <person name="James T.Y."/>
            <person name="Grigoriev I.V."/>
        </authorList>
    </citation>
    <scope>NUCLEOTIDE SEQUENCE [LARGE SCALE GENOMIC DNA]</scope>
    <source>
        <strain evidence="3">ATCC 52028</strain>
    </source>
</reference>
<accession>A0A4P9X0S9</accession>
<keyword evidence="3" id="KW-1185">Reference proteome</keyword>
<evidence type="ECO:0000313" key="2">
    <source>
        <dbReference type="EMBL" id="RKO98515.1"/>
    </source>
</evidence>
<dbReference type="EMBL" id="ML014414">
    <property type="protein sequence ID" value="RKO98515.1"/>
    <property type="molecule type" value="Genomic_DNA"/>
</dbReference>
<organism evidence="2 3">
    <name type="scientific">Caulochytrium protostelioides</name>
    <dbReference type="NCBI Taxonomy" id="1555241"/>
    <lineage>
        <taxon>Eukaryota</taxon>
        <taxon>Fungi</taxon>
        <taxon>Fungi incertae sedis</taxon>
        <taxon>Chytridiomycota</taxon>
        <taxon>Chytridiomycota incertae sedis</taxon>
        <taxon>Chytridiomycetes</taxon>
        <taxon>Caulochytriales</taxon>
        <taxon>Caulochytriaceae</taxon>
        <taxon>Caulochytrium</taxon>
    </lineage>
</organism>
<feature type="region of interest" description="Disordered" evidence="1">
    <location>
        <begin position="585"/>
        <end position="607"/>
    </location>
</feature>
<protein>
    <submittedName>
        <fullName evidence="2">Uncharacterized protein</fullName>
    </submittedName>
</protein>
<name>A0A4P9X0S9_9FUNG</name>
<evidence type="ECO:0000256" key="1">
    <source>
        <dbReference type="SAM" id="MobiDB-lite"/>
    </source>
</evidence>
<evidence type="ECO:0000313" key="3">
    <source>
        <dbReference type="Proteomes" id="UP000274922"/>
    </source>
</evidence>
<proteinExistence type="predicted"/>
<feature type="compositionally biased region" description="Low complexity" evidence="1">
    <location>
        <begin position="1"/>
        <end position="12"/>
    </location>
</feature>